<protein>
    <recommendedName>
        <fullName evidence="3">Response regulatory domain-containing protein</fullName>
    </recommendedName>
</protein>
<dbReference type="RefSeq" id="WP_343165612.1">
    <property type="nucleotide sequence ID" value="NZ_JBHRSV010000015.1"/>
</dbReference>
<evidence type="ECO:0000313" key="1">
    <source>
        <dbReference type="EMBL" id="MFC2926037.1"/>
    </source>
</evidence>
<dbReference type="EMBL" id="JBHRSV010000015">
    <property type="protein sequence ID" value="MFC2926037.1"/>
    <property type="molecule type" value="Genomic_DNA"/>
</dbReference>
<name>A0ABV6ZXA3_9PROT</name>
<proteinExistence type="predicted"/>
<comment type="caution">
    <text evidence="1">The sequence shown here is derived from an EMBL/GenBank/DDBJ whole genome shotgun (WGS) entry which is preliminary data.</text>
</comment>
<organism evidence="1 2">
    <name type="scientific">Hyphobacterium vulgare</name>
    <dbReference type="NCBI Taxonomy" id="1736751"/>
    <lineage>
        <taxon>Bacteria</taxon>
        <taxon>Pseudomonadati</taxon>
        <taxon>Pseudomonadota</taxon>
        <taxon>Alphaproteobacteria</taxon>
        <taxon>Maricaulales</taxon>
        <taxon>Maricaulaceae</taxon>
        <taxon>Hyphobacterium</taxon>
    </lineage>
</organism>
<dbReference type="Proteomes" id="UP001595379">
    <property type="component" value="Unassembled WGS sequence"/>
</dbReference>
<keyword evidence="2" id="KW-1185">Reference proteome</keyword>
<reference evidence="2" key="1">
    <citation type="journal article" date="2019" name="Int. J. Syst. Evol. Microbiol.">
        <title>The Global Catalogue of Microorganisms (GCM) 10K type strain sequencing project: providing services to taxonomists for standard genome sequencing and annotation.</title>
        <authorList>
            <consortium name="The Broad Institute Genomics Platform"/>
            <consortium name="The Broad Institute Genome Sequencing Center for Infectious Disease"/>
            <person name="Wu L."/>
            <person name="Ma J."/>
        </authorList>
    </citation>
    <scope>NUCLEOTIDE SEQUENCE [LARGE SCALE GENOMIC DNA]</scope>
    <source>
        <strain evidence="2">KCTC 52487</strain>
    </source>
</reference>
<evidence type="ECO:0000313" key="2">
    <source>
        <dbReference type="Proteomes" id="UP001595379"/>
    </source>
</evidence>
<sequence>MKRRVLHLIETTGTVADAFEAFAAARGFTLLRHDTDWSAAIDFLPLADDVLIADLDRPDDVRGFLGWLGRLALMPRTIIVTSLETGFAAALSAGATGIVILAKPIRVEELDAAIAGPAKPAAESA</sequence>
<accession>A0ABV6ZXA3</accession>
<evidence type="ECO:0008006" key="3">
    <source>
        <dbReference type="Google" id="ProtNLM"/>
    </source>
</evidence>
<gene>
    <name evidence="1" type="ORF">ACFOOR_07955</name>
</gene>